<feature type="region of interest" description="Disordered" evidence="13">
    <location>
        <begin position="1"/>
        <end position="20"/>
    </location>
</feature>
<proteinExistence type="inferred from homology"/>
<gene>
    <name evidence="15" type="ORF">Prudu_017866</name>
</gene>
<feature type="domain" description="Sodium/calcium exchanger membrane region" evidence="14">
    <location>
        <begin position="535"/>
        <end position="626"/>
    </location>
</feature>
<keyword evidence="5 12" id="KW-0926">Vacuole</keyword>
<feature type="transmembrane region" description="Helical" evidence="12">
    <location>
        <begin position="601"/>
        <end position="624"/>
    </location>
</feature>
<evidence type="ECO:0000256" key="11">
    <source>
        <dbReference type="ARBA" id="ARBA00023136"/>
    </source>
</evidence>
<dbReference type="NCBIfam" id="TIGR00378">
    <property type="entry name" value="cax"/>
    <property type="match status" value="1"/>
</dbReference>
<feature type="domain" description="Sodium/calcium exchanger membrane region" evidence="14">
    <location>
        <begin position="87"/>
        <end position="244"/>
    </location>
</feature>
<evidence type="ECO:0000256" key="7">
    <source>
        <dbReference type="ARBA" id="ARBA00022692"/>
    </source>
</evidence>
<evidence type="ECO:0000259" key="14">
    <source>
        <dbReference type="Pfam" id="PF01699"/>
    </source>
</evidence>
<dbReference type="FunFam" id="1.20.1420.30:FF:000008">
    <property type="entry name" value="Vacuolar cation/proton exchanger"/>
    <property type="match status" value="1"/>
</dbReference>
<evidence type="ECO:0000256" key="5">
    <source>
        <dbReference type="ARBA" id="ARBA00022554"/>
    </source>
</evidence>
<dbReference type="PANTHER" id="PTHR31503">
    <property type="entry name" value="VACUOLAR CALCIUM ION TRANSPORTER"/>
    <property type="match status" value="1"/>
</dbReference>
<dbReference type="AlphaFoldDB" id="A0A4Y1RR03"/>
<feature type="transmembrane region" description="Helical" evidence="12">
    <location>
        <begin position="416"/>
        <end position="446"/>
    </location>
</feature>
<keyword evidence="10 12" id="KW-0406">Ion transport</keyword>
<feature type="transmembrane region" description="Helical" evidence="12">
    <location>
        <begin position="383"/>
        <end position="404"/>
    </location>
</feature>
<feature type="transmembrane region" description="Helical" evidence="12">
    <location>
        <begin position="152"/>
        <end position="176"/>
    </location>
</feature>
<evidence type="ECO:0000256" key="2">
    <source>
        <dbReference type="ARBA" id="ARBA00008248"/>
    </source>
</evidence>
<keyword evidence="3 12" id="KW-0813">Transport</keyword>
<dbReference type="EMBL" id="AP019302">
    <property type="protein sequence ID" value="BBH06267.1"/>
    <property type="molecule type" value="Genomic_DNA"/>
</dbReference>
<keyword evidence="9 12" id="KW-1133">Transmembrane helix</keyword>
<feature type="transmembrane region" description="Helical" evidence="12">
    <location>
        <begin position="570"/>
        <end position="589"/>
    </location>
</feature>
<feature type="transmembrane region" description="Helical" evidence="12">
    <location>
        <begin position="223"/>
        <end position="244"/>
    </location>
</feature>
<keyword evidence="4 12" id="KW-0050">Antiport</keyword>
<reference evidence="15" key="1">
    <citation type="journal article" date="2019" name="Science">
        <title>Mutation of a bHLH transcription factor allowed almond domestication.</title>
        <authorList>
            <person name="Sanchez-Perez R."/>
            <person name="Pavan S."/>
            <person name="Mazzeo R."/>
            <person name="Moldovan C."/>
            <person name="Aiese Cigliano R."/>
            <person name="Del Cueto J."/>
            <person name="Ricciardi F."/>
            <person name="Lotti C."/>
            <person name="Ricciardi L."/>
            <person name="Dicenta F."/>
            <person name="Lopez-Marques R.L."/>
            <person name="Lindberg Moller B."/>
        </authorList>
    </citation>
    <scope>NUCLEOTIDE SEQUENCE</scope>
</reference>
<feature type="compositionally biased region" description="Polar residues" evidence="13">
    <location>
        <begin position="1"/>
        <end position="14"/>
    </location>
</feature>
<evidence type="ECO:0000256" key="10">
    <source>
        <dbReference type="ARBA" id="ARBA00023065"/>
    </source>
</evidence>
<dbReference type="Pfam" id="PF01699">
    <property type="entry name" value="Na_Ca_ex"/>
    <property type="match status" value="3"/>
</dbReference>
<dbReference type="GO" id="GO:0009705">
    <property type="term" value="C:plant-type vacuole membrane"/>
    <property type="evidence" value="ECO:0007669"/>
    <property type="project" value="TreeGrafter"/>
</dbReference>
<feature type="transmembrane region" description="Helical" evidence="12">
    <location>
        <begin position="88"/>
        <end position="107"/>
    </location>
</feature>
<evidence type="ECO:0000256" key="6">
    <source>
        <dbReference type="ARBA" id="ARBA00022568"/>
    </source>
</evidence>
<evidence type="ECO:0000313" key="15">
    <source>
        <dbReference type="EMBL" id="BBH06267.1"/>
    </source>
</evidence>
<feature type="transmembrane region" description="Helical" evidence="12">
    <location>
        <begin position="356"/>
        <end position="377"/>
    </location>
</feature>
<dbReference type="Gene3D" id="1.20.1420.30">
    <property type="entry name" value="NCX, central ion-binding region"/>
    <property type="match status" value="3"/>
</dbReference>
<feature type="transmembrane region" description="Helical" evidence="12">
    <location>
        <begin position="119"/>
        <end position="140"/>
    </location>
</feature>
<accession>A0A4Y1RR03</accession>
<keyword evidence="6 12" id="KW-0109">Calcium transport</keyword>
<dbReference type="InterPro" id="IPR004713">
    <property type="entry name" value="CaH_exchang"/>
</dbReference>
<evidence type="ECO:0000256" key="3">
    <source>
        <dbReference type="ARBA" id="ARBA00022448"/>
    </source>
</evidence>
<comment type="similarity">
    <text evidence="2">Belongs to the Ca(2+):cation antiporter (CaCA) (TC 2.A.19) family. Cation/proton exchanger (CAX) subfamily.</text>
</comment>
<organism evidence="15">
    <name type="scientific">Prunus dulcis</name>
    <name type="common">Almond</name>
    <name type="synonym">Amygdalus dulcis</name>
    <dbReference type="NCBI Taxonomy" id="3755"/>
    <lineage>
        <taxon>Eukaryota</taxon>
        <taxon>Viridiplantae</taxon>
        <taxon>Streptophyta</taxon>
        <taxon>Embryophyta</taxon>
        <taxon>Tracheophyta</taxon>
        <taxon>Spermatophyta</taxon>
        <taxon>Magnoliopsida</taxon>
        <taxon>eudicotyledons</taxon>
        <taxon>Gunneridae</taxon>
        <taxon>Pentapetalae</taxon>
        <taxon>rosids</taxon>
        <taxon>fabids</taxon>
        <taxon>Rosales</taxon>
        <taxon>Rosaceae</taxon>
        <taxon>Amygdaloideae</taxon>
        <taxon>Amygdaleae</taxon>
        <taxon>Prunus</taxon>
    </lineage>
</organism>
<keyword evidence="11 12" id="KW-0472">Membrane</keyword>
<comment type="subcellular location">
    <subcellularLocation>
        <location evidence="1">Vacuole membrane</location>
        <topology evidence="1">Multi-pass membrane protein</topology>
    </subcellularLocation>
</comment>
<feature type="transmembrane region" description="Helical" evidence="12">
    <location>
        <begin position="59"/>
        <end position="82"/>
    </location>
</feature>
<comment type="function">
    <text evidence="12">Vacuolar cation/proton exchanger (CAX). Translocates Ca(2+) and other metal ions into vacuoles using the proton gradient formed by H(+)-ATPase and H(+)-pyrophosphatase.</text>
</comment>
<feature type="transmembrane region" description="Helical" evidence="12">
    <location>
        <begin position="281"/>
        <end position="301"/>
    </location>
</feature>
<dbReference type="InterPro" id="IPR044880">
    <property type="entry name" value="NCX_ion-bd_dom_sf"/>
</dbReference>
<feature type="transmembrane region" description="Helical" evidence="12">
    <location>
        <begin position="321"/>
        <end position="344"/>
    </location>
</feature>
<dbReference type="InterPro" id="IPR004837">
    <property type="entry name" value="NaCa_Exmemb"/>
</dbReference>
<dbReference type="PANTHER" id="PTHR31503:SF1">
    <property type="entry name" value="VACUOLAR CATION_PROTON EXCHANGER 3"/>
    <property type="match status" value="1"/>
</dbReference>
<comment type="caution">
    <text evidence="12">Lacks conserved residue(s) required for the propagation of feature annotation.</text>
</comment>
<keyword evidence="8 12" id="KW-0106">Calcium</keyword>
<dbReference type="GO" id="GO:0015369">
    <property type="term" value="F:calcium:proton antiporter activity"/>
    <property type="evidence" value="ECO:0007669"/>
    <property type="project" value="UniProtKB-UniRule"/>
</dbReference>
<protein>
    <recommendedName>
        <fullName evidence="12">Vacuolar cation/proton exchanger</fullName>
    </recommendedName>
</protein>
<feature type="domain" description="Sodium/calcium exchanger membrane region" evidence="14">
    <location>
        <begin position="286"/>
        <end position="424"/>
    </location>
</feature>
<sequence length="636" mass="69562">MASNQECLLENGTSSEEEVHLGRTARQLSASALRKKSDPILPNSVQNGHLRELLVNLQVVLLGTKLAVLLPTIPLSIFAVYYGFGKPWIFTLSLLALTLLAERISFLTEQISYYTGPTVGGLLNATFGNATELIIAISALSHGKVALLKYSLLGSVLSNLLLVLGTSLFCGGLANLRREQKFERRQANVNSLLLLLATFCHTLPMLLQYAGDSAATKDQTLQFSRAISILMLLSYIAFMFFQLWTHHGFFELQQLRNYNNATGQVSEVDGDEDVEEEVAEIGFWSGFAWLFAVTAITALLSEYVVGTIEDASKSWGLSFSFLSLILVPILGNAAEHAGSIIFAFKNKLDISLGVSLGSATQVAMFVVPCCVVVAWIMGINMDLNFNLIETVSLALAVITTAFALQDGTSHYVKGLVLIFCYIVIGICFFVFETPVFVLCAITSSVMASNQDQPWLLENGNLKGLTKENRTGRTAHNMSSSSLRKKSDLTLVSKVRCSLLRQFLANLQEVTLGQNSPFCSQPYHWPFWLSVLVLQPWVFALSLIGLMPLAERVSFLTEQISFYTGPTVGGLLNATCGNATELIIAIFALAQHKVAVVKYSLLGSILSNLLLVLGTSLFCGGIANIRKEQNMTEDKRM</sequence>
<feature type="transmembrane region" description="Helical" evidence="12">
    <location>
        <begin position="188"/>
        <end position="211"/>
    </location>
</feature>
<dbReference type="InterPro" id="IPR004798">
    <property type="entry name" value="CAX-like"/>
</dbReference>
<dbReference type="GO" id="GO:0006874">
    <property type="term" value="P:intracellular calcium ion homeostasis"/>
    <property type="evidence" value="ECO:0007669"/>
    <property type="project" value="TreeGrafter"/>
</dbReference>
<evidence type="ECO:0000256" key="9">
    <source>
        <dbReference type="ARBA" id="ARBA00022989"/>
    </source>
</evidence>
<evidence type="ECO:0000256" key="12">
    <source>
        <dbReference type="RuleBase" id="RU365028"/>
    </source>
</evidence>
<evidence type="ECO:0000256" key="4">
    <source>
        <dbReference type="ARBA" id="ARBA00022449"/>
    </source>
</evidence>
<dbReference type="NCBIfam" id="TIGR00846">
    <property type="entry name" value="caca2"/>
    <property type="match status" value="1"/>
</dbReference>
<keyword evidence="7 12" id="KW-0812">Transmembrane</keyword>
<name>A0A4Y1RR03_PRUDU</name>
<evidence type="ECO:0000256" key="13">
    <source>
        <dbReference type="SAM" id="MobiDB-lite"/>
    </source>
</evidence>
<feature type="transmembrane region" description="Helical" evidence="12">
    <location>
        <begin position="526"/>
        <end position="549"/>
    </location>
</feature>
<evidence type="ECO:0000256" key="1">
    <source>
        <dbReference type="ARBA" id="ARBA00004128"/>
    </source>
</evidence>
<evidence type="ECO:0000256" key="8">
    <source>
        <dbReference type="ARBA" id="ARBA00022837"/>
    </source>
</evidence>